<organism evidence="7 8">
    <name type="scientific">Ostreococcus lucimarinus (strain CCE9901)</name>
    <dbReference type="NCBI Taxonomy" id="436017"/>
    <lineage>
        <taxon>Eukaryota</taxon>
        <taxon>Viridiplantae</taxon>
        <taxon>Chlorophyta</taxon>
        <taxon>Mamiellophyceae</taxon>
        <taxon>Mamiellales</taxon>
        <taxon>Bathycoccaceae</taxon>
        <taxon>Ostreococcus</taxon>
    </lineage>
</organism>
<dbReference type="OrthoDB" id="2151161at2759"/>
<dbReference type="AlphaFoldDB" id="A4RWN6"/>
<dbReference type="PANTHER" id="PTHR13019:SF7">
    <property type="entry name" value="GOLGI APPARATUS MEMBRANE PROTEIN TVP23"/>
    <property type="match status" value="1"/>
</dbReference>
<feature type="transmembrane region" description="Helical" evidence="6">
    <location>
        <begin position="132"/>
        <end position="151"/>
    </location>
</feature>
<reference evidence="7 8" key="1">
    <citation type="journal article" date="2007" name="Proc. Natl. Acad. Sci. U.S.A.">
        <title>The tiny eukaryote Ostreococcus provides genomic insights into the paradox of plankton speciation.</title>
        <authorList>
            <person name="Palenik B."/>
            <person name="Grimwood J."/>
            <person name="Aerts A."/>
            <person name="Rouze P."/>
            <person name="Salamov A."/>
            <person name="Putnam N."/>
            <person name="Dupont C."/>
            <person name="Jorgensen R."/>
            <person name="Derelle E."/>
            <person name="Rombauts S."/>
            <person name="Zhou K."/>
            <person name="Otillar R."/>
            <person name="Merchant S.S."/>
            <person name="Podell S."/>
            <person name="Gaasterland T."/>
            <person name="Napoli C."/>
            <person name="Gendler K."/>
            <person name="Manuell A."/>
            <person name="Tai V."/>
            <person name="Vallon O."/>
            <person name="Piganeau G."/>
            <person name="Jancek S."/>
            <person name="Heijde M."/>
            <person name="Jabbari K."/>
            <person name="Bowler C."/>
            <person name="Lohr M."/>
            <person name="Robbens S."/>
            <person name="Werner G."/>
            <person name="Dubchak I."/>
            <person name="Pazour G.J."/>
            <person name="Ren Q."/>
            <person name="Paulsen I."/>
            <person name="Delwiche C."/>
            <person name="Schmutz J."/>
            <person name="Rokhsar D."/>
            <person name="Van de Peer Y."/>
            <person name="Moreau H."/>
            <person name="Grigoriev I.V."/>
        </authorList>
    </citation>
    <scope>NUCLEOTIDE SEQUENCE [LARGE SCALE GENOMIC DNA]</scope>
    <source>
        <strain evidence="7 8">CCE9901</strain>
    </source>
</reference>
<gene>
    <name evidence="7" type="ORF">OSTLU_37086</name>
</gene>
<evidence type="ECO:0000256" key="2">
    <source>
        <dbReference type="ARBA" id="ARBA00005467"/>
    </source>
</evidence>
<proteinExistence type="inferred from homology"/>
<keyword evidence="5 6" id="KW-0472">Membrane</keyword>
<dbReference type="GO" id="GO:0009306">
    <property type="term" value="P:protein secretion"/>
    <property type="evidence" value="ECO:0007669"/>
    <property type="project" value="TreeGrafter"/>
</dbReference>
<keyword evidence="8" id="KW-1185">Reference proteome</keyword>
<evidence type="ECO:0000256" key="1">
    <source>
        <dbReference type="ARBA" id="ARBA00004141"/>
    </source>
</evidence>
<dbReference type="EMBL" id="CP000584">
    <property type="protein sequence ID" value="ABO95654.1"/>
    <property type="molecule type" value="Genomic_DNA"/>
</dbReference>
<feature type="transmembrane region" description="Helical" evidence="6">
    <location>
        <begin position="105"/>
        <end position="126"/>
    </location>
</feature>
<dbReference type="KEGG" id="olu:OSTLU_37086"/>
<dbReference type="GO" id="GO:0016192">
    <property type="term" value="P:vesicle-mediated transport"/>
    <property type="evidence" value="ECO:0007669"/>
    <property type="project" value="TreeGrafter"/>
</dbReference>
<comment type="function">
    <text evidence="6">Golgi membrane protein involved in vesicular trafficking.</text>
</comment>
<dbReference type="HOGENOM" id="CLU_074845_2_1_1"/>
<accession>A4RWN6</accession>
<keyword evidence="3 6" id="KW-0812">Transmembrane</keyword>
<evidence type="ECO:0000256" key="3">
    <source>
        <dbReference type="ARBA" id="ARBA00022692"/>
    </source>
</evidence>
<dbReference type="PANTHER" id="PTHR13019">
    <property type="entry name" value="GOLGI APPARATUS MEMBRANE PROTEIN TVP23"/>
    <property type="match status" value="1"/>
</dbReference>
<dbReference type="eggNOG" id="KOG3195">
    <property type="taxonomic scope" value="Eukaryota"/>
</dbReference>
<evidence type="ECO:0000256" key="4">
    <source>
        <dbReference type="ARBA" id="ARBA00022989"/>
    </source>
</evidence>
<comment type="subcellular location">
    <subcellularLocation>
        <location evidence="6">Golgi apparatus membrane</location>
        <topology evidence="6">Multi-pass membrane protein</topology>
    </subcellularLocation>
    <subcellularLocation>
        <location evidence="1">Membrane</location>
        <topology evidence="1">Multi-pass membrane protein</topology>
    </subcellularLocation>
</comment>
<dbReference type="Pfam" id="PF05832">
    <property type="entry name" value="DUF846"/>
    <property type="match status" value="1"/>
</dbReference>
<evidence type="ECO:0000313" key="8">
    <source>
        <dbReference type="Proteomes" id="UP000001568"/>
    </source>
</evidence>
<name>A4RWN6_OSTLU</name>
<dbReference type="STRING" id="436017.A4RWN6"/>
<protein>
    <recommendedName>
        <fullName evidence="6">Golgi apparatus membrane protein TVP23</fullName>
    </recommendedName>
</protein>
<evidence type="ECO:0000256" key="6">
    <source>
        <dbReference type="RuleBase" id="RU361206"/>
    </source>
</evidence>
<dbReference type="InterPro" id="IPR008564">
    <property type="entry name" value="TVP23-like"/>
</dbReference>
<dbReference type="GO" id="GO:0000139">
    <property type="term" value="C:Golgi membrane"/>
    <property type="evidence" value="ECO:0007669"/>
    <property type="project" value="UniProtKB-SubCell"/>
</dbReference>
<dbReference type="RefSeq" id="XP_001417361.1">
    <property type="nucleotide sequence ID" value="XM_001417324.1"/>
</dbReference>
<dbReference type="GeneID" id="5001552"/>
<sequence length="182" mass="19623">MATVAIAPDVQTHPTATAVTLALKMAPIATYLACELVNSDGFVANFVACVLALAVDFWWCKNVSGRLLVGLRYWNEIDDAGESRWRFEARDDEGMARVSANEKRLFWTTLYGGAIAWAALLVGAIASFELNYALIPLVALCLAMTNLVGYFKCSKDAQSQLNGFARRQVASALFSGVGSSAS</sequence>
<dbReference type="Gramene" id="ABO95654">
    <property type="protein sequence ID" value="ABO95654"/>
    <property type="gene ID" value="OSTLU_37086"/>
</dbReference>
<dbReference type="OMA" id="FEWMIVA"/>
<keyword evidence="4 6" id="KW-1133">Transmembrane helix</keyword>
<keyword evidence="6" id="KW-0333">Golgi apparatus</keyword>
<comment type="similarity">
    <text evidence="2 6">Belongs to the TVP23 family.</text>
</comment>
<dbReference type="Proteomes" id="UP000001568">
    <property type="component" value="Chromosome 4"/>
</dbReference>
<evidence type="ECO:0000313" key="7">
    <source>
        <dbReference type="EMBL" id="ABO95654.1"/>
    </source>
</evidence>
<evidence type="ECO:0000256" key="5">
    <source>
        <dbReference type="ARBA" id="ARBA00023136"/>
    </source>
</evidence>